<dbReference type="InterPro" id="IPR023214">
    <property type="entry name" value="HAD_sf"/>
</dbReference>
<reference evidence="1" key="1">
    <citation type="submission" date="2020-12" db="EMBL/GenBank/DDBJ databases">
        <title>The genome sequence of Inhella sp. 1Y17.</title>
        <authorList>
            <person name="Liu Y."/>
        </authorList>
    </citation>
    <scope>NUCLEOTIDE SEQUENCE</scope>
    <source>
        <strain evidence="1">1Y17</strain>
    </source>
</reference>
<dbReference type="EMBL" id="JAEDAK010000007">
    <property type="protein sequence ID" value="MBH9577693.1"/>
    <property type="molecule type" value="Genomic_DNA"/>
</dbReference>
<dbReference type="Proteomes" id="UP000613266">
    <property type="component" value="Unassembled WGS sequence"/>
</dbReference>
<dbReference type="AlphaFoldDB" id="A0A931J4L6"/>
<evidence type="ECO:0000313" key="1">
    <source>
        <dbReference type="EMBL" id="MBH9577693.1"/>
    </source>
</evidence>
<sequence length="101" mass="11302">MTPLDRVVYVDVDDTLIRSVGAKRIPMPAAIAEVKRLHAAGHTLYLWSSGGADYARCSAHELELEACFAAFLPKPHVYVDDQPVHEWRFCRHVLPGNAVDF</sequence>
<organism evidence="1 2">
    <name type="scientific">Inhella proteolytica</name>
    <dbReference type="NCBI Taxonomy" id="2795029"/>
    <lineage>
        <taxon>Bacteria</taxon>
        <taxon>Pseudomonadati</taxon>
        <taxon>Pseudomonadota</taxon>
        <taxon>Betaproteobacteria</taxon>
        <taxon>Burkholderiales</taxon>
        <taxon>Sphaerotilaceae</taxon>
        <taxon>Inhella</taxon>
    </lineage>
</organism>
<dbReference type="Gene3D" id="3.40.50.1000">
    <property type="entry name" value="HAD superfamily/HAD-like"/>
    <property type="match status" value="1"/>
</dbReference>
<dbReference type="InterPro" id="IPR007827">
    <property type="entry name" value="DUF705"/>
</dbReference>
<dbReference type="RefSeq" id="WP_198111455.1">
    <property type="nucleotide sequence ID" value="NZ_JAEDAK010000007.1"/>
</dbReference>
<accession>A0A931J4L6</accession>
<evidence type="ECO:0000313" key="2">
    <source>
        <dbReference type="Proteomes" id="UP000613266"/>
    </source>
</evidence>
<dbReference type="SUPFAM" id="SSF56784">
    <property type="entry name" value="HAD-like"/>
    <property type="match status" value="1"/>
</dbReference>
<gene>
    <name evidence="1" type="ORF">I7X39_12355</name>
</gene>
<dbReference type="Pfam" id="PF05152">
    <property type="entry name" value="DUF705"/>
    <property type="match status" value="1"/>
</dbReference>
<name>A0A931J4L6_9BURK</name>
<comment type="caution">
    <text evidence="1">The sequence shown here is derived from an EMBL/GenBank/DDBJ whole genome shotgun (WGS) entry which is preliminary data.</text>
</comment>
<proteinExistence type="predicted"/>
<dbReference type="InterPro" id="IPR036412">
    <property type="entry name" value="HAD-like_sf"/>
</dbReference>
<protein>
    <submittedName>
        <fullName evidence="1">DUF705 domain-containing protein</fullName>
    </submittedName>
</protein>
<keyword evidence="2" id="KW-1185">Reference proteome</keyword>